<name>A0ABS6THC0_9ENTE</name>
<feature type="transmembrane region" description="Helical" evidence="1">
    <location>
        <begin position="16"/>
        <end position="38"/>
    </location>
</feature>
<dbReference type="NCBIfam" id="TIGR01906">
    <property type="entry name" value="integ_TIGR01906"/>
    <property type="match status" value="1"/>
</dbReference>
<dbReference type="InterPro" id="IPR010178">
    <property type="entry name" value="Lit"/>
</dbReference>
<keyword evidence="3" id="KW-1185">Reference proteome</keyword>
<comment type="caution">
    <text evidence="2">The sequence shown here is derived from an EMBL/GenBank/DDBJ whole genome shotgun (WGS) entry which is preliminary data.</text>
</comment>
<dbReference type="Pfam" id="PF07314">
    <property type="entry name" value="Lit"/>
    <property type="match status" value="1"/>
</dbReference>
<proteinExistence type="predicted"/>
<dbReference type="Proteomes" id="UP000774130">
    <property type="component" value="Unassembled WGS sequence"/>
</dbReference>
<sequence length="217" mass="25675">MSGHLNSWKWLERLGLICWIFTLLTLAITLTINARWLYSFSVDHLNVLDYVTFSKNQLMKNFDQLMHYLNLPWVDQLKMSDFPVSESGAVHFVDVKKLFLLNYGVLIVTIIPSIFYLRHLVKTKRLWTMQRPFKIAFVIPLVIAAVGALNFNQFFVLFHETFFSNDDWIFNPVTDPIINVLPEDFFMYCFILFFVLLEVFFLVQIFIGKRSLKRDVL</sequence>
<gene>
    <name evidence="2" type="ORF">KUA55_16580</name>
</gene>
<accession>A0ABS6THC0</accession>
<feature type="transmembrane region" description="Helical" evidence="1">
    <location>
        <begin position="185"/>
        <end position="207"/>
    </location>
</feature>
<keyword evidence="1" id="KW-0472">Membrane</keyword>
<feature type="transmembrane region" description="Helical" evidence="1">
    <location>
        <begin position="100"/>
        <end position="121"/>
    </location>
</feature>
<evidence type="ECO:0000256" key="1">
    <source>
        <dbReference type="SAM" id="Phobius"/>
    </source>
</evidence>
<feature type="transmembrane region" description="Helical" evidence="1">
    <location>
        <begin position="133"/>
        <end position="158"/>
    </location>
</feature>
<dbReference type="EMBL" id="JAHUZB010000010">
    <property type="protein sequence ID" value="MBV7392301.1"/>
    <property type="molecule type" value="Genomic_DNA"/>
</dbReference>
<organism evidence="2 3">
    <name type="scientific">Enterococcus alishanensis</name>
    <dbReference type="NCBI Taxonomy" id="1303817"/>
    <lineage>
        <taxon>Bacteria</taxon>
        <taxon>Bacillati</taxon>
        <taxon>Bacillota</taxon>
        <taxon>Bacilli</taxon>
        <taxon>Lactobacillales</taxon>
        <taxon>Enterococcaceae</taxon>
        <taxon>Enterococcus</taxon>
    </lineage>
</organism>
<protein>
    <submittedName>
        <fullName evidence="2">TIGR01906 family membrane protein</fullName>
    </submittedName>
</protein>
<evidence type="ECO:0000313" key="2">
    <source>
        <dbReference type="EMBL" id="MBV7392301.1"/>
    </source>
</evidence>
<reference evidence="2 3" key="1">
    <citation type="submission" date="2021-06" db="EMBL/GenBank/DDBJ databases">
        <title>Enterococcus alishanensis sp. nov., a novel lactic acid bacterium isolated from fresh coffee beans.</title>
        <authorList>
            <person name="Chen Y.-S."/>
        </authorList>
    </citation>
    <scope>NUCLEOTIDE SEQUENCE [LARGE SCALE GENOMIC DNA]</scope>
    <source>
        <strain evidence="2 3">ALS3</strain>
    </source>
</reference>
<evidence type="ECO:0000313" key="3">
    <source>
        <dbReference type="Proteomes" id="UP000774130"/>
    </source>
</evidence>
<keyword evidence="1" id="KW-0812">Transmembrane</keyword>
<keyword evidence="1" id="KW-1133">Transmembrane helix</keyword>
<dbReference type="RefSeq" id="WP_218327514.1">
    <property type="nucleotide sequence ID" value="NZ_JAHUZB010000010.1"/>
</dbReference>